<evidence type="ECO:0000313" key="5">
    <source>
        <dbReference type="Proteomes" id="UP000436468"/>
    </source>
</evidence>
<reference evidence="4 5" key="1">
    <citation type="submission" date="2019-12" db="EMBL/GenBank/DDBJ databases">
        <title>Draft genome sequences Bradyrhizobium cajani AMBPC1010, Bradyrhizobium pachyrhizi AMBPC1040 and Bradyrhizobium yuanmingense ALSPC3051, three plant growth promoting strains isolated from nodules of Cajanus cajan L. in Dominican Republic.</title>
        <authorList>
            <person name="Flores-Felix J.D."/>
            <person name="Araujo J."/>
            <person name="Diaz-Alcantara C."/>
            <person name="Gonzalez-Andres F."/>
            <person name="Velazquez E."/>
        </authorList>
    </citation>
    <scope>NUCLEOTIDE SEQUENCE [LARGE SCALE GENOMIC DNA]</scope>
    <source>
        <strain evidence="4 5">1040</strain>
    </source>
</reference>
<dbReference type="RefSeq" id="WP_028335259.1">
    <property type="nucleotide sequence ID" value="NZ_WQNF01000032.1"/>
</dbReference>
<keyword evidence="1" id="KW-0479">Metal-binding</keyword>
<evidence type="ECO:0000313" key="4">
    <source>
        <dbReference type="EMBL" id="MVT69650.1"/>
    </source>
</evidence>
<accession>A0A844T4R1</accession>
<evidence type="ECO:0000256" key="1">
    <source>
        <dbReference type="ARBA" id="ARBA00022723"/>
    </source>
</evidence>
<name>A0A844T4R1_9BRAD</name>
<dbReference type="EMBL" id="WQNF01000032">
    <property type="protein sequence ID" value="MVT69650.1"/>
    <property type="molecule type" value="Genomic_DNA"/>
</dbReference>
<keyword evidence="5" id="KW-1185">Reference proteome</keyword>
<protein>
    <submittedName>
        <fullName evidence="4">Metallophosphoesterase</fullName>
    </submittedName>
</protein>
<comment type="caution">
    <text evidence="4">The sequence shown here is derived from an EMBL/GenBank/DDBJ whole genome shotgun (WGS) entry which is preliminary data.</text>
</comment>
<evidence type="ECO:0000259" key="3">
    <source>
        <dbReference type="Pfam" id="PF00149"/>
    </source>
</evidence>
<dbReference type="Gene3D" id="3.60.21.10">
    <property type="match status" value="1"/>
</dbReference>
<dbReference type="InterPro" id="IPR004843">
    <property type="entry name" value="Calcineurin-like_PHP"/>
</dbReference>
<dbReference type="Pfam" id="PF00149">
    <property type="entry name" value="Metallophos"/>
    <property type="match status" value="1"/>
</dbReference>
<dbReference type="Proteomes" id="UP000436468">
    <property type="component" value="Unassembled WGS sequence"/>
</dbReference>
<feature type="domain" description="Calcineurin-like phosphoesterase" evidence="3">
    <location>
        <begin position="93"/>
        <end position="250"/>
    </location>
</feature>
<dbReference type="GO" id="GO:0009245">
    <property type="term" value="P:lipid A biosynthetic process"/>
    <property type="evidence" value="ECO:0007669"/>
    <property type="project" value="TreeGrafter"/>
</dbReference>
<dbReference type="InterPro" id="IPR029052">
    <property type="entry name" value="Metallo-depent_PP-like"/>
</dbReference>
<proteinExistence type="predicted"/>
<evidence type="ECO:0000256" key="2">
    <source>
        <dbReference type="ARBA" id="ARBA00022801"/>
    </source>
</evidence>
<dbReference type="GO" id="GO:0016020">
    <property type="term" value="C:membrane"/>
    <property type="evidence" value="ECO:0007669"/>
    <property type="project" value="GOC"/>
</dbReference>
<dbReference type="PANTHER" id="PTHR31302">
    <property type="entry name" value="TRANSMEMBRANE PROTEIN WITH METALLOPHOSPHOESTERASE DOMAIN-RELATED"/>
    <property type="match status" value="1"/>
</dbReference>
<dbReference type="AlphaFoldDB" id="A0A844T4R1"/>
<dbReference type="GO" id="GO:0008758">
    <property type="term" value="F:UDP-2,3-diacylglucosamine hydrolase activity"/>
    <property type="evidence" value="ECO:0007669"/>
    <property type="project" value="TreeGrafter"/>
</dbReference>
<organism evidence="4 5">
    <name type="scientific">Bradyrhizobium pachyrhizi</name>
    <dbReference type="NCBI Taxonomy" id="280333"/>
    <lineage>
        <taxon>Bacteria</taxon>
        <taxon>Pseudomonadati</taxon>
        <taxon>Pseudomonadota</taxon>
        <taxon>Alphaproteobacteria</taxon>
        <taxon>Hyphomicrobiales</taxon>
        <taxon>Nitrobacteraceae</taxon>
        <taxon>Bradyrhizobium</taxon>
    </lineage>
</organism>
<dbReference type="SUPFAM" id="SSF56300">
    <property type="entry name" value="Metallo-dependent phosphatases"/>
    <property type="match status" value="1"/>
</dbReference>
<gene>
    <name evidence="4" type="ORF">GPL21_31705</name>
</gene>
<dbReference type="PANTHER" id="PTHR31302:SF31">
    <property type="entry name" value="PHOSPHODIESTERASE YAEI"/>
    <property type="match status" value="1"/>
</dbReference>
<keyword evidence="2" id="KW-0378">Hydrolase</keyword>
<dbReference type="GO" id="GO:0046872">
    <property type="term" value="F:metal ion binding"/>
    <property type="evidence" value="ECO:0007669"/>
    <property type="project" value="UniProtKB-KW"/>
</dbReference>
<dbReference type="InterPro" id="IPR051158">
    <property type="entry name" value="Metallophosphoesterase_sf"/>
</dbReference>
<sequence length="314" mass="34226">MADTALQGLVKRIGADHVVRRLGIEAAHEKQVFGQGTLLFNVENWKLAPRIIETALKVAGLHGRARRNADQVEVRRNLVTSARLPAAFDGFTMLQLSDLHADISQDAMRHLMDIVSDIACDICVLTGDYRGKTYGPFETSLTLMRDLCARIKLPLYGILGNHDSIRMTPALEAMGIRMLFNEQEPITRDGVTIHLAGIDDAHFYRTDDIAKAAAAIPRDAFSILLAHTPESYRAAAAAGFDLMLSGHTHGGQLCLPGGIAIKLEARLPRRMGRGAWRFGELAGYTSTGAGTSLAPVRLNCPAEITVHTLRRLGD</sequence>